<accession>A0ABZ0LW56</accession>
<dbReference type="SUPFAM" id="SSF48371">
    <property type="entry name" value="ARM repeat"/>
    <property type="match status" value="1"/>
</dbReference>
<evidence type="ECO:0000313" key="1">
    <source>
        <dbReference type="EMBL" id="WOX23727.1"/>
    </source>
</evidence>
<dbReference type="InterPro" id="IPR011989">
    <property type="entry name" value="ARM-like"/>
</dbReference>
<dbReference type="RefSeq" id="WP_318105866.1">
    <property type="nucleotide sequence ID" value="NZ_CP137573.1"/>
</dbReference>
<dbReference type="InterPro" id="IPR016024">
    <property type="entry name" value="ARM-type_fold"/>
</dbReference>
<dbReference type="EMBL" id="CP137573">
    <property type="protein sequence ID" value="WOX23727.1"/>
    <property type="molecule type" value="Genomic_DNA"/>
</dbReference>
<gene>
    <name evidence="1" type="ORF">R2D22_21000</name>
</gene>
<keyword evidence="2" id="KW-1185">Reference proteome</keyword>
<dbReference type="Proteomes" id="UP001301731">
    <property type="component" value="Chromosome"/>
</dbReference>
<organism evidence="1 2">
    <name type="scientific">Streptomyces solicathayae</name>
    <dbReference type="NCBI Taxonomy" id="3081768"/>
    <lineage>
        <taxon>Bacteria</taxon>
        <taxon>Bacillati</taxon>
        <taxon>Actinomycetota</taxon>
        <taxon>Actinomycetes</taxon>
        <taxon>Kitasatosporales</taxon>
        <taxon>Streptomycetaceae</taxon>
        <taxon>Streptomyces</taxon>
    </lineage>
</organism>
<protein>
    <recommendedName>
        <fullName evidence="3">Leucine rich repeat variant</fullName>
    </recommendedName>
</protein>
<proteinExistence type="predicted"/>
<sequence length="218" mass="23629">MGSHAHRHVLRGLGSNPALPAELLRPLLECKVPGRVAAHLRENLPDWLAEEFAASEHEEVLLWLAGTPNLPAEVHRALAPHPEAAVRWRLTRVADELPPDVLDVLVTDPDSQVRQFLAKYAPAGPLARLAEDPDPRIRELAPRDPELPDGLLEELATDPEARVRRAFAGHPRLPLTYLLALLADDDARTAEAAGGNPSLPVSEMARIIAAAGLGKSVE</sequence>
<name>A0ABZ0LW56_9ACTN</name>
<evidence type="ECO:0000313" key="2">
    <source>
        <dbReference type="Proteomes" id="UP001301731"/>
    </source>
</evidence>
<evidence type="ECO:0008006" key="3">
    <source>
        <dbReference type="Google" id="ProtNLM"/>
    </source>
</evidence>
<dbReference type="Gene3D" id="1.25.10.10">
    <property type="entry name" value="Leucine-rich Repeat Variant"/>
    <property type="match status" value="1"/>
</dbReference>
<reference evidence="1 2" key="1">
    <citation type="submission" date="2023-10" db="EMBL/GenBank/DDBJ databases">
        <title>The genome sequence of Streptomyces sp. HUAS YS2.</title>
        <authorList>
            <person name="Mo P."/>
        </authorList>
    </citation>
    <scope>NUCLEOTIDE SEQUENCE [LARGE SCALE GENOMIC DNA]</scope>
    <source>
        <strain evidence="1 2">HUAS YS2</strain>
    </source>
</reference>